<proteinExistence type="evidence at transcript level"/>
<reference evidence="2" key="5">
    <citation type="journal article" date="2002" name="Nature">
        <title>Analysis of the mouse transcriptome based on functional annotation of 60,770 full-length cDNAs.</title>
        <authorList>
            <consortium name="The FANTOM Consortium and the RIKEN Genome Exploration Research Group Phase I and II Team"/>
        </authorList>
    </citation>
    <scope>NUCLEOTIDE SEQUENCE</scope>
    <source>
        <strain evidence="2">NOD</strain>
        <tissue evidence="2">Activated spleen</tissue>
    </source>
</reference>
<reference evidence="2" key="3">
    <citation type="journal article" date="2000" name="Genome Res.">
        <title>RIKEN integrated sequence analysis (RISA) system--384-format sequencing pipeline with 384 multicapillary sequencer.</title>
        <authorList>
            <person name="Shibata K."/>
            <person name="Itoh M."/>
            <person name="Aizawa K."/>
            <person name="Nagaoka S."/>
            <person name="Sasaki N."/>
            <person name="Carninci P."/>
            <person name="Konno H."/>
            <person name="Akiyama J."/>
            <person name="Nishi K."/>
            <person name="Kitsunai T."/>
            <person name="Tashiro H."/>
            <person name="Itoh M."/>
            <person name="Sumi N."/>
            <person name="Ishii Y."/>
            <person name="Nakamura S."/>
            <person name="Hazama M."/>
            <person name="Nishine T."/>
            <person name="Harada A."/>
            <person name="Yamamoto R."/>
            <person name="Matsumoto H."/>
            <person name="Sakaguchi S."/>
            <person name="Ikegami T."/>
            <person name="Kashiwagi K."/>
            <person name="Fujiwake S."/>
            <person name="Inoue K."/>
            <person name="Togawa Y."/>
            <person name="Izawa M."/>
            <person name="Ohara E."/>
            <person name="Watahiki M."/>
            <person name="Yoneda Y."/>
            <person name="Ishikawa T."/>
            <person name="Ozawa K."/>
            <person name="Tanaka T."/>
            <person name="Matsuura S."/>
            <person name="Kawai J."/>
            <person name="Okazaki Y."/>
            <person name="Muramatsu M."/>
            <person name="Inoue Y."/>
            <person name="Kira A."/>
            <person name="Hayashizaki Y."/>
        </authorList>
    </citation>
    <scope>NUCLEOTIDE SEQUENCE</scope>
    <source>
        <strain evidence="2">NOD</strain>
        <tissue evidence="2">Activated spleen</tissue>
    </source>
</reference>
<dbReference type="AlphaFoldDB" id="Q3U0B2"/>
<keyword evidence="1" id="KW-0732">Signal</keyword>
<gene>
    <name evidence="3" type="primary">F830115B05Rik</name>
</gene>
<evidence type="ECO:0000313" key="3">
    <source>
        <dbReference type="MGI" id="MGI:3642056"/>
    </source>
</evidence>
<evidence type="ECO:0000313" key="2">
    <source>
        <dbReference type="EMBL" id="BAE33943.1"/>
    </source>
</evidence>
<reference evidence="2" key="6">
    <citation type="submission" date="2004-03" db="EMBL/GenBank/DDBJ databases">
        <authorList>
            <person name="Arakawa T."/>
            <person name="Carninci P."/>
            <person name="Fukuda S."/>
            <person name="Hashizume W."/>
            <person name="Hayashida K."/>
            <person name="Hori F."/>
            <person name="Iida J."/>
            <person name="Imamura K."/>
            <person name="Imotani K."/>
            <person name="Itoh M."/>
            <person name="Kanagawa S."/>
            <person name="Kawai J."/>
            <person name="Kojima M."/>
            <person name="Konno H."/>
            <person name="Murata M."/>
            <person name="Nakamura M."/>
            <person name="Ninomiya N."/>
            <person name="Nishiyori H."/>
            <person name="Nomura K."/>
            <person name="Ohno M."/>
            <person name="Sakazume N."/>
            <person name="Sano H."/>
            <person name="Sasaki D."/>
            <person name="Shibata K."/>
            <person name="Shiraki T."/>
            <person name="Tagami M."/>
            <person name="Tagami Y."/>
            <person name="Waki K."/>
            <person name="Watahiki A."/>
            <person name="Muramatsu M."/>
            <person name="Hayashizaki Y."/>
        </authorList>
    </citation>
    <scope>NUCLEOTIDE SEQUENCE</scope>
    <source>
        <strain evidence="2">NOD</strain>
        <tissue evidence="2">Activated spleen</tissue>
    </source>
</reference>
<reference evidence="2" key="2">
    <citation type="journal article" date="2000" name="Genome Res.">
        <title>Normalization and subtraction of cap-trapper-selected cDNAs to prepare full-length cDNA libraries for rapid discovery of new genes.</title>
        <authorList>
            <person name="Carninci P."/>
            <person name="Shibata Y."/>
            <person name="Hayatsu N."/>
            <person name="Sugahara Y."/>
            <person name="Shibata K."/>
            <person name="Itoh M."/>
            <person name="Konno H."/>
            <person name="Okazaki Y."/>
            <person name="Muramatsu M."/>
            <person name="Hayashizaki Y."/>
        </authorList>
    </citation>
    <scope>NUCLEOTIDE SEQUENCE</scope>
    <source>
        <strain evidence="2">NOD</strain>
        <tissue evidence="2">Activated spleen</tissue>
    </source>
</reference>
<dbReference type="AGR" id="MGI:3642056"/>
<accession>Q3U0B2</accession>
<protein>
    <recommendedName>
        <fullName evidence="4">Secreted protein</fullName>
    </recommendedName>
</protein>
<reference evidence="2" key="4">
    <citation type="journal article" date="2001" name="Nature">
        <title>Functional annotation of a full-length mouse cDNA collection.</title>
        <authorList>
            <consortium name="The RIKEN Genome Exploration Research Group Phase II Team and the FANTOM Consortium"/>
        </authorList>
    </citation>
    <scope>NUCLEOTIDE SEQUENCE</scope>
    <source>
        <strain evidence="2">NOD</strain>
        <tissue evidence="2">Activated spleen</tissue>
    </source>
</reference>
<reference evidence="2" key="1">
    <citation type="journal article" date="1999" name="Methods Enzymol.">
        <title>High-efficiency full-length cDNA cloning.</title>
        <authorList>
            <person name="Carninci P."/>
            <person name="Hayashizaki Y."/>
        </authorList>
    </citation>
    <scope>NUCLEOTIDE SEQUENCE</scope>
    <source>
        <strain evidence="2">NOD</strain>
        <tissue evidence="2">Activated spleen</tissue>
    </source>
</reference>
<dbReference type="MGI" id="MGI:3642056">
    <property type="gene designation" value="F830115B05Rik"/>
</dbReference>
<name>Q3U0B2_MOUSE</name>
<organism evidence="2">
    <name type="scientific">Mus musculus</name>
    <name type="common">Mouse</name>
    <dbReference type="NCBI Taxonomy" id="10090"/>
    <lineage>
        <taxon>Eukaryota</taxon>
        <taxon>Metazoa</taxon>
        <taxon>Chordata</taxon>
        <taxon>Craniata</taxon>
        <taxon>Vertebrata</taxon>
        <taxon>Euteleostomi</taxon>
        <taxon>Mammalia</taxon>
        <taxon>Eutheria</taxon>
        <taxon>Euarchontoglires</taxon>
        <taxon>Glires</taxon>
        <taxon>Rodentia</taxon>
        <taxon>Myomorpha</taxon>
        <taxon>Muroidea</taxon>
        <taxon>Muridae</taxon>
        <taxon>Murinae</taxon>
        <taxon>Mus</taxon>
        <taxon>Mus</taxon>
    </lineage>
</organism>
<sequence length="173" mass="19182">MHLHLFIFLLSFRSQRWAGHSVTEKHRHQRGCSQAWVGPVAHHPCPLSPFPVFHPHAHPCLYLPCIYPMPVPTSNPLSSLGLRLPSILCCLSQASEIESMHFCFLVASVGSESLVVGYVVFGVWDPTPCRLPLRKEKTGLQAVGDMLGFTTVSGSGLVCEREFRGLHGLGRTW</sequence>
<evidence type="ECO:0008006" key="4">
    <source>
        <dbReference type="Google" id="ProtNLM"/>
    </source>
</evidence>
<reference evidence="2" key="7">
    <citation type="journal article" date="2005" name="Science">
        <title>The Transcriptional Landscape of the Mammalian Genome.</title>
        <authorList>
            <consortium name="The FANTOM Consortium"/>
            <consortium name="Riken Genome Exploration Research Group and Genome Science Group (Genome Network Project Core Group)"/>
        </authorList>
    </citation>
    <scope>NUCLEOTIDE SEQUENCE</scope>
    <source>
        <strain evidence="2">NOD</strain>
        <tissue evidence="2">Activated spleen</tissue>
    </source>
</reference>
<feature type="chain" id="PRO_5004229709" description="Secreted protein" evidence="1">
    <location>
        <begin position="20"/>
        <end position="173"/>
    </location>
</feature>
<reference evidence="2" key="8">
    <citation type="journal article" date="2005" name="Science">
        <title>Antisense Transcription in the Mammalian Transcriptome.</title>
        <authorList>
            <consortium name="RIKEN Genome Exploration Research Group and Genome Science Group (Genome Network Project Core Group) and the FANTOM Consortium"/>
        </authorList>
    </citation>
    <scope>NUCLEOTIDE SEQUENCE</scope>
    <source>
        <strain evidence="2">NOD</strain>
        <tissue evidence="2">Activated spleen</tissue>
    </source>
</reference>
<evidence type="ECO:0000256" key="1">
    <source>
        <dbReference type="SAM" id="SignalP"/>
    </source>
</evidence>
<dbReference type="EMBL" id="AK157047">
    <property type="protein sequence ID" value="BAE33943.1"/>
    <property type="molecule type" value="mRNA"/>
</dbReference>
<feature type="signal peptide" evidence="1">
    <location>
        <begin position="1"/>
        <end position="19"/>
    </location>
</feature>